<dbReference type="Proteomes" id="UP000233551">
    <property type="component" value="Unassembled WGS sequence"/>
</dbReference>
<dbReference type="EMBL" id="PGOL01002351">
    <property type="protein sequence ID" value="PKI48687.1"/>
    <property type="molecule type" value="Genomic_DNA"/>
</dbReference>
<proteinExistence type="predicted"/>
<sequence>MTKPTDHDTSGKRTNLGAALPMITAGKVAIIRQHAINFMDIQVSICGIRGIRGDLFKKPSARREEPILVFFDLAAVTERRWSRILQFRRPGAAPRGVRLEWMNFTGGSGFYDKYPHLFRDYGQ</sequence>
<dbReference type="AlphaFoldDB" id="A0A2I0IXF5"/>
<gene>
    <name evidence="1" type="ORF">CRG98_030904</name>
</gene>
<evidence type="ECO:0000313" key="1">
    <source>
        <dbReference type="EMBL" id="PKI48687.1"/>
    </source>
</evidence>
<comment type="caution">
    <text evidence="1">The sequence shown here is derived from an EMBL/GenBank/DDBJ whole genome shotgun (WGS) entry which is preliminary data.</text>
</comment>
<reference evidence="1 2" key="1">
    <citation type="submission" date="2017-11" db="EMBL/GenBank/DDBJ databases">
        <title>De-novo sequencing of pomegranate (Punica granatum L.) genome.</title>
        <authorList>
            <person name="Akparov Z."/>
            <person name="Amiraslanov A."/>
            <person name="Hajiyeva S."/>
            <person name="Abbasov M."/>
            <person name="Kaur K."/>
            <person name="Hamwieh A."/>
            <person name="Solovyev V."/>
            <person name="Salamov A."/>
            <person name="Braich B."/>
            <person name="Kosarev P."/>
            <person name="Mahmoud A."/>
            <person name="Hajiyev E."/>
            <person name="Babayeva S."/>
            <person name="Izzatullayeva V."/>
            <person name="Mammadov A."/>
            <person name="Mammadov A."/>
            <person name="Sharifova S."/>
            <person name="Ojaghi J."/>
            <person name="Eynullazada K."/>
            <person name="Bayramov B."/>
            <person name="Abdulazimova A."/>
            <person name="Shahmuradov I."/>
        </authorList>
    </citation>
    <scope>NUCLEOTIDE SEQUENCE [LARGE SCALE GENOMIC DNA]</scope>
    <source>
        <strain evidence="2">cv. AG2017</strain>
        <tissue evidence="1">Leaf</tissue>
    </source>
</reference>
<keyword evidence="2" id="KW-1185">Reference proteome</keyword>
<name>A0A2I0IXF5_PUNGR</name>
<organism evidence="1 2">
    <name type="scientific">Punica granatum</name>
    <name type="common">Pomegranate</name>
    <dbReference type="NCBI Taxonomy" id="22663"/>
    <lineage>
        <taxon>Eukaryota</taxon>
        <taxon>Viridiplantae</taxon>
        <taxon>Streptophyta</taxon>
        <taxon>Embryophyta</taxon>
        <taxon>Tracheophyta</taxon>
        <taxon>Spermatophyta</taxon>
        <taxon>Magnoliopsida</taxon>
        <taxon>eudicotyledons</taxon>
        <taxon>Gunneridae</taxon>
        <taxon>Pentapetalae</taxon>
        <taxon>rosids</taxon>
        <taxon>malvids</taxon>
        <taxon>Myrtales</taxon>
        <taxon>Lythraceae</taxon>
        <taxon>Punica</taxon>
    </lineage>
</organism>
<protein>
    <submittedName>
        <fullName evidence="1">Uncharacterized protein</fullName>
    </submittedName>
</protein>
<accession>A0A2I0IXF5</accession>
<evidence type="ECO:0000313" key="2">
    <source>
        <dbReference type="Proteomes" id="UP000233551"/>
    </source>
</evidence>